<evidence type="ECO:0000313" key="4">
    <source>
        <dbReference type="EMBL" id="GMR63211.1"/>
    </source>
</evidence>
<name>A0AAN4Z7C4_9BILA</name>
<keyword evidence="7" id="KW-1185">Reference proteome</keyword>
<dbReference type="PANTHER" id="PTHR43313">
    <property type="entry name" value="SHORT-CHAIN DEHYDROGENASE/REDUCTASE FAMILY 9C"/>
    <property type="match status" value="1"/>
</dbReference>
<organism evidence="2 7">
    <name type="scientific">Pristionchus mayeri</name>
    <dbReference type="NCBI Taxonomy" id="1317129"/>
    <lineage>
        <taxon>Eukaryota</taxon>
        <taxon>Metazoa</taxon>
        <taxon>Ecdysozoa</taxon>
        <taxon>Nematoda</taxon>
        <taxon>Chromadorea</taxon>
        <taxon>Rhabditida</taxon>
        <taxon>Rhabditina</taxon>
        <taxon>Diplogasteromorpha</taxon>
        <taxon>Diplogasteroidea</taxon>
        <taxon>Neodiplogasteridae</taxon>
        <taxon>Pristionchus</taxon>
    </lineage>
</organism>
<feature type="transmembrane region" description="Helical" evidence="1">
    <location>
        <begin position="64"/>
        <end position="86"/>
    </location>
</feature>
<keyword evidence="1" id="KW-0472">Membrane</keyword>
<sequence length="87" mass="10308">IWSELNHEVKAEYGQTYKNNFKKAWNSGVKFAASSNLDWVVSHYEYALFSYWPRTRYNPGWDSLFLFVPLSMLPTFFQDAVLAILYK</sequence>
<feature type="non-terminal residue" evidence="2">
    <location>
        <position position="87"/>
    </location>
</feature>
<dbReference type="PANTHER" id="PTHR43313:SF1">
    <property type="entry name" value="3BETA-HYDROXYSTEROID DEHYDROGENASE DHS-16"/>
    <property type="match status" value="1"/>
</dbReference>
<dbReference type="GO" id="GO:0008202">
    <property type="term" value="P:steroid metabolic process"/>
    <property type="evidence" value="ECO:0007669"/>
    <property type="project" value="TreeGrafter"/>
</dbReference>
<keyword evidence="1" id="KW-0812">Transmembrane</keyword>
<gene>
    <name evidence="2" type="ORF">PMAYCL1PPCAC_04869</name>
    <name evidence="3" type="ORF">PMAYCL1PPCAC_33403</name>
    <name evidence="4" type="ORF">PMAYCL1PPCAC_33406</name>
    <name evidence="5" type="ORF">PMAYCL1PPCAC_33477</name>
    <name evidence="6" type="ORF">PMAYCL1PPCAC_33480</name>
</gene>
<evidence type="ECO:0000313" key="5">
    <source>
        <dbReference type="EMBL" id="GMR63282.1"/>
    </source>
</evidence>
<protein>
    <submittedName>
        <fullName evidence="2">Uncharacterized protein</fullName>
    </submittedName>
</protein>
<keyword evidence="1" id="KW-1133">Transmembrane helix</keyword>
<reference evidence="7" key="1">
    <citation type="submission" date="2022-10" db="EMBL/GenBank/DDBJ databases">
        <title>Genome assembly of Pristionchus species.</title>
        <authorList>
            <person name="Yoshida K."/>
            <person name="Sommer R.J."/>
        </authorList>
    </citation>
    <scope>NUCLEOTIDE SEQUENCE [LARGE SCALE GENOMIC DNA]</scope>
    <source>
        <strain evidence="3 7">RS5460</strain>
    </source>
</reference>
<dbReference type="GO" id="GO:0016491">
    <property type="term" value="F:oxidoreductase activity"/>
    <property type="evidence" value="ECO:0007669"/>
    <property type="project" value="TreeGrafter"/>
</dbReference>
<dbReference type="EMBL" id="BTRK01000002">
    <property type="protein sequence ID" value="GMR34674.1"/>
    <property type="molecule type" value="Genomic_DNA"/>
</dbReference>
<dbReference type="Proteomes" id="UP001328107">
    <property type="component" value="Unassembled WGS sequence"/>
</dbReference>
<evidence type="ECO:0000313" key="3">
    <source>
        <dbReference type="EMBL" id="GMR63208.1"/>
    </source>
</evidence>
<evidence type="ECO:0000313" key="2">
    <source>
        <dbReference type="EMBL" id="GMR34674.1"/>
    </source>
</evidence>
<evidence type="ECO:0000313" key="7">
    <source>
        <dbReference type="Proteomes" id="UP001328107"/>
    </source>
</evidence>
<reference evidence="2" key="2">
    <citation type="submission" date="2023-06" db="EMBL/GenBank/DDBJ databases">
        <title>Genome assembly of Pristionchus species.</title>
        <authorList>
            <person name="Yoshida K."/>
            <person name="Sommer R.J."/>
        </authorList>
    </citation>
    <scope>NUCLEOTIDE SEQUENCE</scope>
    <source>
        <strain evidence="2 7">RS5460</strain>
    </source>
</reference>
<dbReference type="EMBL" id="BTRK01000044">
    <property type="protein sequence ID" value="GMR63282.1"/>
    <property type="molecule type" value="Genomic_DNA"/>
</dbReference>
<feature type="non-terminal residue" evidence="2">
    <location>
        <position position="1"/>
    </location>
</feature>
<dbReference type="EMBL" id="BTRK01000016">
    <property type="protein sequence ID" value="GMR63208.1"/>
    <property type="molecule type" value="Genomic_DNA"/>
</dbReference>
<proteinExistence type="predicted"/>
<comment type="caution">
    <text evidence="2">The sequence shown here is derived from an EMBL/GenBank/DDBJ whole genome shotgun (WGS) entry which is preliminary data.</text>
</comment>
<dbReference type="EMBL" id="BTRK01000016">
    <property type="protein sequence ID" value="GMR63211.1"/>
    <property type="molecule type" value="Genomic_DNA"/>
</dbReference>
<dbReference type="EMBL" id="BTRK01000044">
    <property type="protein sequence ID" value="GMR63285.1"/>
    <property type="molecule type" value="Genomic_DNA"/>
</dbReference>
<dbReference type="AlphaFoldDB" id="A0AAN4Z7C4"/>
<accession>A0AAN4Z7C4</accession>
<evidence type="ECO:0000313" key="6">
    <source>
        <dbReference type="EMBL" id="GMR63285.1"/>
    </source>
</evidence>
<evidence type="ECO:0000256" key="1">
    <source>
        <dbReference type="SAM" id="Phobius"/>
    </source>
</evidence>